<evidence type="ECO:0000313" key="1">
    <source>
        <dbReference type="EMBL" id="KAK8483911.1"/>
    </source>
</evidence>
<accession>A0ABR1ZU43</accession>
<sequence length="128" mass="13626">METETIESTIKVIGDVVEAAANAVADVVTVDMANVTVGKVVIPSDGFPPLQSPNLRKDRGKSGKHNVPVFASSMNKFEVLNGIDKEGLEPRKTRVSSLGVANLLQELKAKKSDKGPIALLICKSSRNV</sequence>
<evidence type="ECO:0000313" key="2">
    <source>
        <dbReference type="Proteomes" id="UP001472677"/>
    </source>
</evidence>
<dbReference type="EMBL" id="JBBPBM010001474">
    <property type="protein sequence ID" value="KAK8483911.1"/>
    <property type="molecule type" value="Genomic_DNA"/>
</dbReference>
<protein>
    <submittedName>
        <fullName evidence="1">Uncharacterized protein</fullName>
    </submittedName>
</protein>
<reference evidence="1 2" key="1">
    <citation type="journal article" date="2024" name="G3 (Bethesda)">
        <title>Genome assembly of Hibiscus sabdariffa L. provides insights into metabolisms of medicinal natural products.</title>
        <authorList>
            <person name="Kim T."/>
        </authorList>
    </citation>
    <scope>NUCLEOTIDE SEQUENCE [LARGE SCALE GENOMIC DNA]</scope>
    <source>
        <strain evidence="1">TK-2024</strain>
        <tissue evidence="1">Old leaves</tissue>
    </source>
</reference>
<comment type="caution">
    <text evidence="1">The sequence shown here is derived from an EMBL/GenBank/DDBJ whole genome shotgun (WGS) entry which is preliminary data.</text>
</comment>
<proteinExistence type="predicted"/>
<gene>
    <name evidence="1" type="ORF">V6N12_075258</name>
</gene>
<name>A0ABR1ZU43_9ROSI</name>
<keyword evidence="2" id="KW-1185">Reference proteome</keyword>
<dbReference type="Proteomes" id="UP001472677">
    <property type="component" value="Unassembled WGS sequence"/>
</dbReference>
<organism evidence="1 2">
    <name type="scientific">Hibiscus sabdariffa</name>
    <name type="common">roselle</name>
    <dbReference type="NCBI Taxonomy" id="183260"/>
    <lineage>
        <taxon>Eukaryota</taxon>
        <taxon>Viridiplantae</taxon>
        <taxon>Streptophyta</taxon>
        <taxon>Embryophyta</taxon>
        <taxon>Tracheophyta</taxon>
        <taxon>Spermatophyta</taxon>
        <taxon>Magnoliopsida</taxon>
        <taxon>eudicotyledons</taxon>
        <taxon>Gunneridae</taxon>
        <taxon>Pentapetalae</taxon>
        <taxon>rosids</taxon>
        <taxon>malvids</taxon>
        <taxon>Malvales</taxon>
        <taxon>Malvaceae</taxon>
        <taxon>Malvoideae</taxon>
        <taxon>Hibiscus</taxon>
    </lineage>
</organism>